<evidence type="ECO:0000313" key="1">
    <source>
        <dbReference type="EMBL" id="MCB2407767.1"/>
    </source>
</evidence>
<dbReference type="InterPro" id="IPR054272">
    <property type="entry name" value="DUF7003"/>
</dbReference>
<dbReference type="RefSeq" id="WP_226173957.1">
    <property type="nucleotide sequence ID" value="NZ_JAJADR010000002.1"/>
</dbReference>
<reference evidence="1" key="1">
    <citation type="submission" date="2021-10" db="EMBL/GenBank/DDBJ databases">
        <authorList>
            <person name="Dean J.D."/>
            <person name="Kim M.K."/>
            <person name="Newey C.N."/>
            <person name="Stoker T.S."/>
            <person name="Thompson D.W."/>
            <person name="Grose J.H."/>
        </authorList>
    </citation>
    <scope>NUCLEOTIDE SEQUENCE</scope>
    <source>
        <strain evidence="1">BT178</strain>
    </source>
</reference>
<dbReference type="EMBL" id="JAJADR010000002">
    <property type="protein sequence ID" value="MCB2407767.1"/>
    <property type="molecule type" value="Genomic_DNA"/>
</dbReference>
<protein>
    <recommendedName>
        <fullName evidence="3">DUF4313 domain-containing protein</fullName>
    </recommendedName>
</protein>
<dbReference type="Proteomes" id="UP001165296">
    <property type="component" value="Unassembled WGS sequence"/>
</dbReference>
<organism evidence="1 2">
    <name type="scientific">Hymenobacter lucidus</name>
    <dbReference type="NCBI Taxonomy" id="2880930"/>
    <lineage>
        <taxon>Bacteria</taxon>
        <taxon>Pseudomonadati</taxon>
        <taxon>Bacteroidota</taxon>
        <taxon>Cytophagia</taxon>
        <taxon>Cytophagales</taxon>
        <taxon>Hymenobacteraceae</taxon>
        <taxon>Hymenobacter</taxon>
    </lineage>
</organism>
<proteinExistence type="predicted"/>
<evidence type="ECO:0008006" key="3">
    <source>
        <dbReference type="Google" id="ProtNLM"/>
    </source>
</evidence>
<accession>A0ABS8ANK1</accession>
<dbReference type="Pfam" id="PF22535">
    <property type="entry name" value="DUF7003"/>
    <property type="match status" value="1"/>
</dbReference>
<sequence length="288" mass="33473">MLSEQEILRTLDHANDGYYCHFIPLNHPYNYLIDTRLNLFRSENEWAIAAEILSFPPRGGFIELNIYYYGNCLINLEEYNNRHTNTYTVYPIDEDSFREATPEEALSPAATTLLVRGVPVRVQYPKEEYARLGIELMEFEPGRIELDELGRMLITERQDLFRATDAELYKSIPAHLSKILVLDEWHHKDFTVSPPKVLSDMEIVQAFALTIRNGGLPDMSLEDLTTTIRRQETLLNRQDQQEWNSSRPSSYETWPQLARVLTTGDVQHYRPTLPPNTHWSNWPESGAL</sequence>
<gene>
    <name evidence="1" type="ORF">LGH74_07245</name>
</gene>
<name>A0ABS8ANK1_9BACT</name>
<comment type="caution">
    <text evidence="1">The sequence shown here is derived from an EMBL/GenBank/DDBJ whole genome shotgun (WGS) entry which is preliminary data.</text>
</comment>
<evidence type="ECO:0000313" key="2">
    <source>
        <dbReference type="Proteomes" id="UP001165296"/>
    </source>
</evidence>
<keyword evidence="2" id="KW-1185">Reference proteome</keyword>